<accession>A0A841SQV7</accession>
<reference evidence="1 2" key="1">
    <citation type="submission" date="2020-08" db="EMBL/GenBank/DDBJ databases">
        <title>Cohnella phylogeny.</title>
        <authorList>
            <person name="Dunlap C."/>
        </authorList>
    </citation>
    <scope>NUCLEOTIDE SEQUENCE [LARGE SCALE GENOMIC DNA]</scope>
    <source>
        <strain evidence="1 2">DSM 25241</strain>
    </source>
</reference>
<sequence length="115" mass="13133">MSSNDKLAVPQADLAQAWRETLSERLSNGDTASVLEDEKHSDTLLVHIQTAGRQMLEFDFSVKYVDSREIDIQLSDVEKDGQSVDERTDVMQELIADYRRHLHETAQALHHFTHA</sequence>
<gene>
    <name evidence="1" type="ORF">H7B67_04015</name>
</gene>
<dbReference type="Proteomes" id="UP000535838">
    <property type="component" value="Unassembled WGS sequence"/>
</dbReference>
<dbReference type="AlphaFoldDB" id="A0A841SQV7"/>
<keyword evidence="2" id="KW-1185">Reference proteome</keyword>
<dbReference type="RefSeq" id="WP_185118499.1">
    <property type="nucleotide sequence ID" value="NZ_JACJVQ010000003.1"/>
</dbReference>
<protein>
    <submittedName>
        <fullName evidence="1">Uncharacterized protein</fullName>
    </submittedName>
</protein>
<evidence type="ECO:0000313" key="1">
    <source>
        <dbReference type="EMBL" id="MBB6633279.1"/>
    </source>
</evidence>
<name>A0A841SQV7_9BACL</name>
<organism evidence="1 2">
    <name type="scientific">Cohnella thailandensis</name>
    <dbReference type="NCBI Taxonomy" id="557557"/>
    <lineage>
        <taxon>Bacteria</taxon>
        <taxon>Bacillati</taxon>
        <taxon>Bacillota</taxon>
        <taxon>Bacilli</taxon>
        <taxon>Bacillales</taxon>
        <taxon>Paenibacillaceae</taxon>
        <taxon>Cohnella</taxon>
    </lineage>
</organism>
<evidence type="ECO:0000313" key="2">
    <source>
        <dbReference type="Proteomes" id="UP000535838"/>
    </source>
</evidence>
<comment type="caution">
    <text evidence="1">The sequence shown here is derived from an EMBL/GenBank/DDBJ whole genome shotgun (WGS) entry which is preliminary data.</text>
</comment>
<proteinExistence type="predicted"/>
<dbReference type="EMBL" id="JACJVQ010000003">
    <property type="protein sequence ID" value="MBB6633279.1"/>
    <property type="molecule type" value="Genomic_DNA"/>
</dbReference>